<proteinExistence type="predicted"/>
<evidence type="ECO:0000256" key="3">
    <source>
        <dbReference type="ARBA" id="ARBA00022989"/>
    </source>
</evidence>
<feature type="transmembrane region" description="Helical" evidence="5">
    <location>
        <begin position="54"/>
        <end position="77"/>
    </location>
</feature>
<protein>
    <submittedName>
        <fullName evidence="6">Tetraspanin-6</fullName>
    </submittedName>
</protein>
<evidence type="ECO:0000256" key="5">
    <source>
        <dbReference type="SAM" id="Phobius"/>
    </source>
</evidence>
<dbReference type="EMBL" id="GBHO01006431">
    <property type="protein sequence ID" value="JAG37173.1"/>
    <property type="molecule type" value="Transcribed_RNA"/>
</dbReference>
<reference evidence="6" key="2">
    <citation type="submission" date="2014-07" db="EMBL/GenBank/DDBJ databases">
        <authorList>
            <person name="Hull J."/>
        </authorList>
    </citation>
    <scope>NUCLEOTIDE SEQUENCE</scope>
</reference>
<gene>
    <name evidence="6" type="primary">TSPAN6_1</name>
    <name evidence="6" type="ORF">CM83_99599</name>
</gene>
<evidence type="ECO:0000313" key="6">
    <source>
        <dbReference type="EMBL" id="JAG37173.1"/>
    </source>
</evidence>
<keyword evidence="4 5" id="KW-0472">Membrane</keyword>
<evidence type="ECO:0000256" key="2">
    <source>
        <dbReference type="ARBA" id="ARBA00022692"/>
    </source>
</evidence>
<dbReference type="GO" id="GO:0016020">
    <property type="term" value="C:membrane"/>
    <property type="evidence" value="ECO:0007669"/>
    <property type="project" value="UniProtKB-SubCell"/>
</dbReference>
<accession>A0A0A9Z1F5</accession>
<dbReference type="InterPro" id="IPR018499">
    <property type="entry name" value="Tetraspanin/Peripherin"/>
</dbReference>
<sequence length="251" mass="28594">KRWNMLLSFIWKIVFISANVLIILFGVTIATLGWEAKEYDNFFTDAFLPIVSRICSTIFVFGLALVIIGFIGLFNVWVHVPLLFSIYKIPLLGAAAVVIFIMGVLSFVAVEIVQVSERRSMVAMMTGEKERSGMDDIEFFNDCCGVRGKMDLYELNQPGPHPRIGYPETCCSFKDYDASVDFRREHIGASFRYVCLRECNADFAYKRRCDQFYIHPFQGLLMYLANVLMLLAIYLAVVSSISTLFIPITTF</sequence>
<comment type="subcellular location">
    <subcellularLocation>
        <location evidence="1">Membrane</location>
        <topology evidence="1">Multi-pass membrane protein</topology>
    </subcellularLocation>
</comment>
<name>A0A0A9Z1F5_LYGHE</name>
<dbReference type="Pfam" id="PF00335">
    <property type="entry name" value="Tetraspanin"/>
    <property type="match status" value="1"/>
</dbReference>
<feature type="transmembrane region" description="Helical" evidence="5">
    <location>
        <begin position="6"/>
        <end position="34"/>
    </location>
</feature>
<feature type="transmembrane region" description="Helical" evidence="5">
    <location>
        <begin position="89"/>
        <end position="113"/>
    </location>
</feature>
<reference evidence="6" key="1">
    <citation type="journal article" date="2014" name="PLoS ONE">
        <title>Transcriptome-Based Identification of ABC Transporters in the Western Tarnished Plant Bug Lygus hesperus.</title>
        <authorList>
            <person name="Hull J.J."/>
            <person name="Chaney K."/>
            <person name="Geib S.M."/>
            <person name="Fabrick J.A."/>
            <person name="Brent C.S."/>
            <person name="Walsh D."/>
            <person name="Lavine L.C."/>
        </authorList>
    </citation>
    <scope>NUCLEOTIDE SEQUENCE</scope>
</reference>
<feature type="transmembrane region" description="Helical" evidence="5">
    <location>
        <begin position="220"/>
        <end position="248"/>
    </location>
</feature>
<organism evidence="6">
    <name type="scientific">Lygus hesperus</name>
    <name type="common">Western plant bug</name>
    <dbReference type="NCBI Taxonomy" id="30085"/>
    <lineage>
        <taxon>Eukaryota</taxon>
        <taxon>Metazoa</taxon>
        <taxon>Ecdysozoa</taxon>
        <taxon>Arthropoda</taxon>
        <taxon>Hexapoda</taxon>
        <taxon>Insecta</taxon>
        <taxon>Pterygota</taxon>
        <taxon>Neoptera</taxon>
        <taxon>Paraneoptera</taxon>
        <taxon>Hemiptera</taxon>
        <taxon>Heteroptera</taxon>
        <taxon>Panheteroptera</taxon>
        <taxon>Cimicomorpha</taxon>
        <taxon>Miridae</taxon>
        <taxon>Mirini</taxon>
        <taxon>Lygus</taxon>
    </lineage>
</organism>
<keyword evidence="2 5" id="KW-0812">Transmembrane</keyword>
<keyword evidence="3 5" id="KW-1133">Transmembrane helix</keyword>
<dbReference type="AlphaFoldDB" id="A0A0A9Z1F5"/>
<feature type="non-terminal residue" evidence="6">
    <location>
        <position position="251"/>
    </location>
</feature>
<feature type="non-terminal residue" evidence="6">
    <location>
        <position position="1"/>
    </location>
</feature>
<evidence type="ECO:0000256" key="1">
    <source>
        <dbReference type="ARBA" id="ARBA00004141"/>
    </source>
</evidence>
<evidence type="ECO:0000256" key="4">
    <source>
        <dbReference type="ARBA" id="ARBA00023136"/>
    </source>
</evidence>